<reference evidence="1 2" key="1">
    <citation type="submission" date="2016-06" db="EMBL/GenBank/DDBJ databases">
        <authorList>
            <person name="Kjaerup R.B."/>
            <person name="Dalgaard T.S."/>
            <person name="Juul-Madsen H.R."/>
        </authorList>
    </citation>
    <scope>NUCLEOTIDE SEQUENCE [LARGE SCALE GENOMIC DNA]</scope>
    <source>
        <strain evidence="1 2">DSM 45626</strain>
    </source>
</reference>
<proteinExistence type="predicted"/>
<accession>A0A1C4YNB1</accession>
<dbReference type="Proteomes" id="UP000199375">
    <property type="component" value="Unassembled WGS sequence"/>
</dbReference>
<protein>
    <submittedName>
        <fullName evidence="1">Uncharacterized protein</fullName>
    </submittedName>
</protein>
<organism evidence="1 2">
    <name type="scientific">Micromonospora haikouensis</name>
    <dbReference type="NCBI Taxonomy" id="686309"/>
    <lineage>
        <taxon>Bacteria</taxon>
        <taxon>Bacillati</taxon>
        <taxon>Actinomycetota</taxon>
        <taxon>Actinomycetes</taxon>
        <taxon>Micromonosporales</taxon>
        <taxon>Micromonosporaceae</taxon>
        <taxon>Micromonospora</taxon>
    </lineage>
</organism>
<evidence type="ECO:0000313" key="2">
    <source>
        <dbReference type="Proteomes" id="UP000199375"/>
    </source>
</evidence>
<gene>
    <name evidence="1" type="ORF">GA0070558_15813</name>
</gene>
<name>A0A1C4YNB1_9ACTN</name>
<evidence type="ECO:0000313" key="1">
    <source>
        <dbReference type="EMBL" id="SCF22176.1"/>
    </source>
</evidence>
<dbReference type="EMBL" id="FMCW01000058">
    <property type="protein sequence ID" value="SCF22176.1"/>
    <property type="molecule type" value="Genomic_DNA"/>
</dbReference>
<dbReference type="AlphaFoldDB" id="A0A1C4YNB1"/>
<sequence length="57" mass="6118">MAYEAGALKIGIHDEDDDVEYGADEVTLVVKRQAKVTVPADPAFAFLGTPGVSQVRR</sequence>